<accession>A0ACC4CN79</accession>
<organism evidence="1 2">
    <name type="scientific">Populus alba</name>
    <name type="common">White poplar</name>
    <dbReference type="NCBI Taxonomy" id="43335"/>
    <lineage>
        <taxon>Eukaryota</taxon>
        <taxon>Viridiplantae</taxon>
        <taxon>Streptophyta</taxon>
        <taxon>Embryophyta</taxon>
        <taxon>Tracheophyta</taxon>
        <taxon>Spermatophyta</taxon>
        <taxon>Magnoliopsida</taxon>
        <taxon>eudicotyledons</taxon>
        <taxon>Gunneridae</taxon>
        <taxon>Pentapetalae</taxon>
        <taxon>rosids</taxon>
        <taxon>fabids</taxon>
        <taxon>Malpighiales</taxon>
        <taxon>Salicaceae</taxon>
        <taxon>Saliceae</taxon>
        <taxon>Populus</taxon>
    </lineage>
</organism>
<sequence>MRGGVSMSDVLGTGGCRVALDVARSLFPYTMDIIVEEQCNFVIVPGAYGWKIKDASHSGKMCHPNLHNCNELENIMLERKKVGRKIHALCASKKALNSSLAFCKRGVVQEVGEVGCDVGNDVENLTWRENSWDFLGAALVEQFLRTCFRSLSNMKAAATGEFVSFALACINSSGKSK</sequence>
<comment type="caution">
    <text evidence="1">The sequence shown here is derived from an EMBL/GenBank/DDBJ whole genome shotgun (WGS) entry which is preliminary data.</text>
</comment>
<proteinExistence type="predicted"/>
<reference evidence="1 2" key="1">
    <citation type="journal article" date="2024" name="Plant Biotechnol. J.">
        <title>Genome and CRISPR/Cas9 system of a widespread forest tree (Populus alba) in the world.</title>
        <authorList>
            <person name="Liu Y.J."/>
            <person name="Jiang P.F."/>
            <person name="Han X.M."/>
            <person name="Li X.Y."/>
            <person name="Wang H.M."/>
            <person name="Wang Y.J."/>
            <person name="Wang X.X."/>
            <person name="Zeng Q.Y."/>
        </authorList>
    </citation>
    <scope>NUCLEOTIDE SEQUENCE [LARGE SCALE GENOMIC DNA]</scope>
    <source>
        <strain evidence="2">cv. PAL-ZL1</strain>
    </source>
</reference>
<evidence type="ECO:0000313" key="2">
    <source>
        <dbReference type="Proteomes" id="UP000309997"/>
    </source>
</evidence>
<gene>
    <name evidence="1" type="ORF">D5086_007224</name>
</gene>
<name>A0ACC4CN79_POPAL</name>
<dbReference type="Proteomes" id="UP000309997">
    <property type="component" value="Unassembled WGS sequence"/>
</dbReference>
<keyword evidence="2" id="KW-1185">Reference proteome</keyword>
<protein>
    <submittedName>
        <fullName evidence="1">Uncharacterized protein</fullName>
    </submittedName>
</protein>
<dbReference type="EMBL" id="RCHU02000003">
    <property type="protein sequence ID" value="KAL3599306.1"/>
    <property type="molecule type" value="Genomic_DNA"/>
</dbReference>
<evidence type="ECO:0000313" key="1">
    <source>
        <dbReference type="EMBL" id="KAL3599306.1"/>
    </source>
</evidence>